<comment type="caution">
    <text evidence="2">The sequence shown here is derived from an EMBL/GenBank/DDBJ whole genome shotgun (WGS) entry which is preliminary data.</text>
</comment>
<dbReference type="PROSITE" id="PS51257">
    <property type="entry name" value="PROKAR_LIPOPROTEIN"/>
    <property type="match status" value="1"/>
</dbReference>
<dbReference type="EMBL" id="QSSV01000019">
    <property type="protein sequence ID" value="RGM11253.1"/>
    <property type="molecule type" value="Genomic_DNA"/>
</dbReference>
<accession>A0A3E4UL15</accession>
<dbReference type="InterPro" id="IPR025049">
    <property type="entry name" value="Mfa-like_1"/>
</dbReference>
<name>A0A3E4UL15_BACSE</name>
<feature type="signal peptide" evidence="1">
    <location>
        <begin position="1"/>
        <end position="19"/>
    </location>
</feature>
<dbReference type="Pfam" id="PF13149">
    <property type="entry name" value="Mfa_like_1"/>
    <property type="match status" value="1"/>
</dbReference>
<dbReference type="Gene3D" id="2.60.40.2620">
    <property type="entry name" value="Fimbrillin-like"/>
    <property type="match status" value="1"/>
</dbReference>
<dbReference type="CDD" id="cd13120">
    <property type="entry name" value="BF2867_like_N"/>
    <property type="match status" value="1"/>
</dbReference>
<evidence type="ECO:0008006" key="4">
    <source>
        <dbReference type="Google" id="ProtNLM"/>
    </source>
</evidence>
<dbReference type="InterPro" id="IPR042278">
    <property type="entry name" value="Mfa-like_1_N"/>
</dbReference>
<proteinExistence type="predicted"/>
<protein>
    <recommendedName>
        <fullName evidence="4">Fimbrillin family protein</fullName>
    </recommendedName>
</protein>
<evidence type="ECO:0000313" key="2">
    <source>
        <dbReference type="EMBL" id="RGM11253.1"/>
    </source>
</evidence>
<sequence>MRKLLCFFFLSSLILVSCSKDSNNEPAEREKMKMSISSCHVVKNDNSQSENFASPIGLYLLSEDNQPYDNISYKNSASLVGGQWKIAVPVYVEKPGKVYSYYPYHSGDNPEALVINMVNQVDLLYSKTVANIAPGSSSLSVKLHHALSQIMVAVENEEVSSLSLPSPITGLFNVCTGFFTEQMMGVANAASDNLLIIPHLPASNAEMTIHLKNASSYQYSLAGMDFKPGETYIFKFKLNANRETLEVTSFSVEDWVIHENHVDYLR</sequence>
<evidence type="ECO:0000313" key="3">
    <source>
        <dbReference type="Proteomes" id="UP000261223"/>
    </source>
</evidence>
<dbReference type="CDD" id="cd13121">
    <property type="entry name" value="BF2867_like_C"/>
    <property type="match status" value="1"/>
</dbReference>
<reference evidence="2 3" key="1">
    <citation type="submission" date="2018-08" db="EMBL/GenBank/DDBJ databases">
        <title>A genome reference for cultivated species of the human gut microbiota.</title>
        <authorList>
            <person name="Zou Y."/>
            <person name="Xue W."/>
            <person name="Luo G."/>
        </authorList>
    </citation>
    <scope>NUCLEOTIDE SEQUENCE [LARGE SCALE GENOMIC DNA]</scope>
    <source>
        <strain evidence="2 3">TF03-6</strain>
    </source>
</reference>
<gene>
    <name evidence="2" type="ORF">DXC34_13985</name>
</gene>
<feature type="chain" id="PRO_5017652924" description="Fimbrillin family protein" evidence="1">
    <location>
        <begin position="20"/>
        <end position="266"/>
    </location>
</feature>
<dbReference type="AlphaFoldDB" id="A0A3E4UL15"/>
<dbReference type="Proteomes" id="UP000261223">
    <property type="component" value="Unassembled WGS sequence"/>
</dbReference>
<evidence type="ECO:0000256" key="1">
    <source>
        <dbReference type="SAM" id="SignalP"/>
    </source>
</evidence>
<dbReference type="RefSeq" id="WP_117742254.1">
    <property type="nucleotide sequence ID" value="NZ_QSSV01000019.1"/>
</dbReference>
<keyword evidence="1" id="KW-0732">Signal</keyword>
<dbReference type="Gene3D" id="2.60.40.2630">
    <property type="match status" value="1"/>
</dbReference>
<organism evidence="2 3">
    <name type="scientific">Bacteroides stercoris</name>
    <dbReference type="NCBI Taxonomy" id="46506"/>
    <lineage>
        <taxon>Bacteria</taxon>
        <taxon>Pseudomonadati</taxon>
        <taxon>Bacteroidota</taxon>
        <taxon>Bacteroidia</taxon>
        <taxon>Bacteroidales</taxon>
        <taxon>Bacteroidaceae</taxon>
        <taxon>Bacteroides</taxon>
    </lineage>
</organism>